<evidence type="ECO:0000313" key="4">
    <source>
        <dbReference type="EMBL" id="BBI36337.1"/>
    </source>
</evidence>
<accession>A0A3T1DE07</accession>
<reference evidence="4 5" key="1">
    <citation type="submission" date="2019-01" db="EMBL/GenBank/DDBJ databases">
        <title>Complete genome sequence of Cohnella hallensis HS21 isolated from Korean fir (Abies koreana) rhizospheric soil.</title>
        <authorList>
            <person name="Jiang L."/>
            <person name="Kang S.W."/>
            <person name="Kim S."/>
            <person name="Jung J."/>
            <person name="Kim C.Y."/>
            <person name="Kim D.H."/>
            <person name="Kim S.W."/>
            <person name="Lee J."/>
        </authorList>
    </citation>
    <scope>NUCLEOTIDE SEQUENCE [LARGE SCALE GENOMIC DNA]</scope>
    <source>
        <strain evidence="4 5">HS21</strain>
    </source>
</reference>
<gene>
    <name evidence="4" type="ORF">KCTCHS21_57360</name>
</gene>
<evidence type="ECO:0000256" key="2">
    <source>
        <dbReference type="ARBA" id="ARBA00023295"/>
    </source>
</evidence>
<dbReference type="InterPro" id="IPR017853">
    <property type="entry name" value="GH"/>
</dbReference>
<dbReference type="OrthoDB" id="3713315at2"/>
<dbReference type="Proteomes" id="UP000289856">
    <property type="component" value="Chromosome"/>
</dbReference>
<dbReference type="InterPro" id="IPR015882">
    <property type="entry name" value="HEX_bac_N"/>
</dbReference>
<dbReference type="RefSeq" id="WP_130615743.1">
    <property type="nucleotide sequence ID" value="NZ_AP019400.1"/>
</dbReference>
<dbReference type="Gene3D" id="3.30.379.10">
    <property type="entry name" value="Chitobiase/beta-hexosaminidase domain 2-like"/>
    <property type="match status" value="1"/>
</dbReference>
<dbReference type="Pfam" id="PF02838">
    <property type="entry name" value="Glyco_hydro_20b"/>
    <property type="match status" value="1"/>
</dbReference>
<dbReference type="InterPro" id="IPR029018">
    <property type="entry name" value="Hex-like_dom2"/>
</dbReference>
<proteinExistence type="predicted"/>
<name>A0A3T1DE07_9BACL</name>
<sequence length="701" mass="82114">MRALLPEPKSFQYGEGTTNRFQGFNLVTIGLTNSELEVKEIADKKLWNYQDITLQVDTADSTHLDIILYDRLSGNESIEQPELFLLQGYTIKVEEAAVHIGFAHRDGYVNALSTLKQLLQRQDDGGYVLSEITILDWPSIEKRSISNTFAWYAGYGRIGFDMQLWGYEEWIEYLNICSDLKINQFNMCMYGYWPFQFDEYPETMLQDYKMKVWNEESSNWIEVAYTHPNITEEFLSRLFDYGHQLGIDFYAYIGLNSYNGGYPSINKDKRMVLPKDGKFVNDFDTLCLSKPENIAYLKASMRRIVQLGFDGIDFEESEESYWFCNCEGCGKTFMNNRTPAEAKHKANFWLLNTLYTEIKDENQDCVVGVRAWREPPLEKSVSYLQDCKNNIPEDVVLFWAPGLYVSDDEFPKWVDVFGKERIWARDTEANAVAATMGRLMRIFKSNVIRAEEETNHQYIEKDIDMHIDSVKHQVRGINGYMFEWYGYFLNLYSHSYYGWGSDKGAETFYRHSVEAVFGPELVDDILYVQQNMLTIHESQLNIFPTEFPFLRNKVNENDIPVIKQAIADWPNIGAKIRKVKEELRKDEQLKVYVKHFEKIENSHERNRIIYDLALTSIAYDSAATLDEKRKYLLEMDSLNEQDFSLVKQTYFDVNPVDETGTPSCMYPYHELKRVIHNELYPDKRDDRQIFLGVEALGWLWL</sequence>
<evidence type="ECO:0000259" key="3">
    <source>
        <dbReference type="Pfam" id="PF02838"/>
    </source>
</evidence>
<dbReference type="GO" id="GO:0016798">
    <property type="term" value="F:hydrolase activity, acting on glycosyl bonds"/>
    <property type="evidence" value="ECO:0007669"/>
    <property type="project" value="UniProtKB-KW"/>
</dbReference>
<keyword evidence="5" id="KW-1185">Reference proteome</keyword>
<feature type="domain" description="Beta-hexosaminidase bacterial type N-terminal" evidence="3">
    <location>
        <begin position="3"/>
        <end position="137"/>
    </location>
</feature>
<dbReference type="GO" id="GO:0005975">
    <property type="term" value="P:carbohydrate metabolic process"/>
    <property type="evidence" value="ECO:0007669"/>
    <property type="project" value="UniProtKB-ARBA"/>
</dbReference>
<dbReference type="EMBL" id="AP019400">
    <property type="protein sequence ID" value="BBI36337.1"/>
    <property type="molecule type" value="Genomic_DNA"/>
</dbReference>
<dbReference type="SUPFAM" id="SSF51445">
    <property type="entry name" value="(Trans)glycosidases"/>
    <property type="match status" value="1"/>
</dbReference>
<dbReference type="SUPFAM" id="SSF55545">
    <property type="entry name" value="beta-N-acetylhexosaminidase-like domain"/>
    <property type="match status" value="1"/>
</dbReference>
<keyword evidence="2" id="KW-0326">Glycosidase</keyword>
<dbReference type="KEGG" id="cohn:KCTCHS21_57360"/>
<organism evidence="4 5">
    <name type="scientific">Cohnella abietis</name>
    <dbReference type="NCBI Taxonomy" id="2507935"/>
    <lineage>
        <taxon>Bacteria</taxon>
        <taxon>Bacillati</taxon>
        <taxon>Bacillota</taxon>
        <taxon>Bacilli</taxon>
        <taxon>Bacillales</taxon>
        <taxon>Paenibacillaceae</taxon>
        <taxon>Cohnella</taxon>
    </lineage>
</organism>
<protein>
    <recommendedName>
        <fullName evidence="3">Beta-hexosaminidase bacterial type N-terminal domain-containing protein</fullName>
    </recommendedName>
</protein>
<evidence type="ECO:0000256" key="1">
    <source>
        <dbReference type="ARBA" id="ARBA00022801"/>
    </source>
</evidence>
<keyword evidence="1" id="KW-0378">Hydrolase</keyword>
<dbReference type="AlphaFoldDB" id="A0A3T1DE07"/>
<evidence type="ECO:0000313" key="5">
    <source>
        <dbReference type="Proteomes" id="UP000289856"/>
    </source>
</evidence>